<dbReference type="EMBL" id="CADEAL010000688">
    <property type="protein sequence ID" value="CAB1423861.1"/>
    <property type="molecule type" value="Genomic_DNA"/>
</dbReference>
<sequence>MVPWLLLGCGPMDSPYCCSCSRFGLGLIQEGGWEKGSPALDSGVQGPGLDQSTDGPSLLSLLSLEKDGVSVVFGSEARGCDGTRWVLWLRVQDSGSPRPEPPSLPLQVNPLWVSSKPDRDPCPPPGEGGRVVVPVRQQQGVDRPV</sequence>
<evidence type="ECO:0000313" key="2">
    <source>
        <dbReference type="EMBL" id="CAB1423861.1"/>
    </source>
</evidence>
<feature type="region of interest" description="Disordered" evidence="1">
    <location>
        <begin position="94"/>
        <end position="145"/>
    </location>
</feature>
<accession>A0A9N7U3A8</accession>
<name>A0A9N7U3A8_PLEPL</name>
<protein>
    <submittedName>
        <fullName evidence="2">Uncharacterized protein</fullName>
    </submittedName>
</protein>
<comment type="caution">
    <text evidence="2">The sequence shown here is derived from an EMBL/GenBank/DDBJ whole genome shotgun (WGS) entry which is preliminary data.</text>
</comment>
<evidence type="ECO:0000313" key="3">
    <source>
        <dbReference type="Proteomes" id="UP001153269"/>
    </source>
</evidence>
<reference evidence="2" key="1">
    <citation type="submission" date="2020-03" db="EMBL/GenBank/DDBJ databases">
        <authorList>
            <person name="Weist P."/>
        </authorList>
    </citation>
    <scope>NUCLEOTIDE SEQUENCE</scope>
</reference>
<dbReference type="Proteomes" id="UP001153269">
    <property type="component" value="Unassembled WGS sequence"/>
</dbReference>
<proteinExistence type="predicted"/>
<keyword evidence="3" id="KW-1185">Reference proteome</keyword>
<evidence type="ECO:0000256" key="1">
    <source>
        <dbReference type="SAM" id="MobiDB-lite"/>
    </source>
</evidence>
<gene>
    <name evidence="2" type="ORF">PLEPLA_LOCUS11782</name>
</gene>
<organism evidence="2 3">
    <name type="scientific">Pleuronectes platessa</name>
    <name type="common">European plaice</name>
    <dbReference type="NCBI Taxonomy" id="8262"/>
    <lineage>
        <taxon>Eukaryota</taxon>
        <taxon>Metazoa</taxon>
        <taxon>Chordata</taxon>
        <taxon>Craniata</taxon>
        <taxon>Vertebrata</taxon>
        <taxon>Euteleostomi</taxon>
        <taxon>Actinopterygii</taxon>
        <taxon>Neopterygii</taxon>
        <taxon>Teleostei</taxon>
        <taxon>Neoteleostei</taxon>
        <taxon>Acanthomorphata</taxon>
        <taxon>Carangaria</taxon>
        <taxon>Pleuronectiformes</taxon>
        <taxon>Pleuronectoidei</taxon>
        <taxon>Pleuronectidae</taxon>
        <taxon>Pleuronectes</taxon>
    </lineage>
</organism>
<dbReference type="AlphaFoldDB" id="A0A9N7U3A8"/>
<feature type="compositionally biased region" description="Low complexity" evidence="1">
    <location>
        <begin position="130"/>
        <end position="145"/>
    </location>
</feature>